<organism evidence="1 2">
    <name type="scientific">Paenibacillus sophorae</name>
    <dbReference type="NCBI Taxonomy" id="1333845"/>
    <lineage>
        <taxon>Bacteria</taxon>
        <taxon>Bacillati</taxon>
        <taxon>Bacillota</taxon>
        <taxon>Bacilli</taxon>
        <taxon>Bacillales</taxon>
        <taxon>Paenibacillaceae</taxon>
        <taxon>Paenibacillus</taxon>
    </lineage>
</organism>
<dbReference type="EMBL" id="CP076607">
    <property type="protein sequence ID" value="QWU13344.1"/>
    <property type="molecule type" value="Genomic_DNA"/>
</dbReference>
<dbReference type="Proteomes" id="UP000683429">
    <property type="component" value="Chromosome"/>
</dbReference>
<dbReference type="RefSeq" id="WP_175491951.1">
    <property type="nucleotide sequence ID" value="NZ_CP076607.1"/>
</dbReference>
<reference evidence="1 2" key="1">
    <citation type="submission" date="2021-06" db="EMBL/GenBank/DDBJ databases">
        <title>Whole genome sequence of Paenibacillus sophorae DSM23020 for comparative genomics.</title>
        <authorList>
            <person name="Kim M.-J."/>
            <person name="Lee G."/>
            <person name="Shin J.-H."/>
        </authorList>
    </citation>
    <scope>NUCLEOTIDE SEQUENCE [LARGE SCALE GENOMIC DNA]</scope>
    <source>
        <strain evidence="1 2">DSM 23020</strain>
    </source>
</reference>
<gene>
    <name evidence="1" type="ORF">KP014_15160</name>
</gene>
<accession>A0ABX8H5F5</accession>
<proteinExistence type="predicted"/>
<keyword evidence="2" id="KW-1185">Reference proteome</keyword>
<evidence type="ECO:0000313" key="1">
    <source>
        <dbReference type="EMBL" id="QWU13344.1"/>
    </source>
</evidence>
<protein>
    <submittedName>
        <fullName evidence="1">Uncharacterized protein</fullName>
    </submittedName>
</protein>
<evidence type="ECO:0000313" key="2">
    <source>
        <dbReference type="Proteomes" id="UP000683429"/>
    </source>
</evidence>
<sequence>MEGIGALPELKTEPFRVLSKGLEYSLSVFAAAEPDAGLRCWSASPASPVPGLSES</sequence>
<name>A0ABX8H5F5_9BACL</name>